<dbReference type="CDD" id="cd00090">
    <property type="entry name" value="HTH_ARSR"/>
    <property type="match status" value="1"/>
</dbReference>
<dbReference type="NCBIfam" id="NF033788">
    <property type="entry name" value="HTH_metalloreg"/>
    <property type="match status" value="1"/>
</dbReference>
<dbReference type="PRINTS" id="PR00778">
    <property type="entry name" value="HTHARSR"/>
</dbReference>
<evidence type="ECO:0000256" key="2">
    <source>
        <dbReference type="ARBA" id="ARBA00023125"/>
    </source>
</evidence>
<keyword evidence="2 5" id="KW-0238">DNA-binding</keyword>
<dbReference type="Proteomes" id="UP000198660">
    <property type="component" value="Unassembled WGS sequence"/>
</dbReference>
<dbReference type="InterPro" id="IPR011991">
    <property type="entry name" value="ArsR-like_HTH"/>
</dbReference>
<evidence type="ECO:0000256" key="1">
    <source>
        <dbReference type="ARBA" id="ARBA00023015"/>
    </source>
</evidence>
<dbReference type="InterPro" id="IPR001845">
    <property type="entry name" value="HTH_ArsR_DNA-bd_dom"/>
</dbReference>
<dbReference type="EMBL" id="FPAA01000013">
    <property type="protein sequence ID" value="SFS95541.1"/>
    <property type="molecule type" value="Genomic_DNA"/>
</dbReference>
<dbReference type="SUPFAM" id="SSF46785">
    <property type="entry name" value="Winged helix' DNA-binding domain"/>
    <property type="match status" value="1"/>
</dbReference>
<proteinExistence type="predicted"/>
<dbReference type="PANTHER" id="PTHR33154">
    <property type="entry name" value="TRANSCRIPTIONAL REGULATOR, ARSR FAMILY"/>
    <property type="match status" value="1"/>
</dbReference>
<dbReference type="SMART" id="SM00418">
    <property type="entry name" value="HTH_ARSR"/>
    <property type="match status" value="1"/>
</dbReference>
<dbReference type="InterPro" id="IPR036390">
    <property type="entry name" value="WH_DNA-bd_sf"/>
</dbReference>
<evidence type="ECO:0000259" key="4">
    <source>
        <dbReference type="PROSITE" id="PS50987"/>
    </source>
</evidence>
<dbReference type="PROSITE" id="PS50987">
    <property type="entry name" value="HTH_ARSR_2"/>
    <property type="match status" value="1"/>
</dbReference>
<evidence type="ECO:0000313" key="6">
    <source>
        <dbReference type="Proteomes" id="UP000198660"/>
    </source>
</evidence>
<name>A0A1I6U2A2_9BACL</name>
<dbReference type="GO" id="GO:0003677">
    <property type="term" value="F:DNA binding"/>
    <property type="evidence" value="ECO:0007669"/>
    <property type="project" value="UniProtKB-KW"/>
</dbReference>
<reference evidence="6" key="1">
    <citation type="submission" date="2016-10" db="EMBL/GenBank/DDBJ databases">
        <authorList>
            <person name="Varghese N."/>
            <person name="Submissions S."/>
        </authorList>
    </citation>
    <scope>NUCLEOTIDE SEQUENCE [LARGE SCALE GENOMIC DNA]</scope>
    <source>
        <strain evidence="6">DSM 45789</strain>
    </source>
</reference>
<keyword evidence="6" id="KW-1185">Reference proteome</keyword>
<dbReference type="InterPro" id="IPR051081">
    <property type="entry name" value="HTH_MetalResp_TranReg"/>
</dbReference>
<keyword evidence="1" id="KW-0805">Transcription regulation</keyword>
<dbReference type="AlphaFoldDB" id="A0A1I6U2A2"/>
<gene>
    <name evidence="5" type="ORF">SAMN05444972_1135</name>
</gene>
<keyword evidence="3" id="KW-0804">Transcription</keyword>
<accession>A0A1I6U2A2</accession>
<feature type="domain" description="HTH arsR-type" evidence="4">
    <location>
        <begin position="6"/>
        <end position="101"/>
    </location>
</feature>
<sequence>MEPSNIDLNDTKTITKFFTALGDPTRLQIAQFLGNHGKSNVSEIASQFDISRPSISHHLKILKEARIVDSKKSGQEVYYWLLFDVVSANLQVIADALRSLKCHD</sequence>
<dbReference type="RefSeq" id="WP_091838776.1">
    <property type="nucleotide sequence ID" value="NZ_FPAA01000013.1"/>
</dbReference>
<dbReference type="GO" id="GO:0003700">
    <property type="term" value="F:DNA-binding transcription factor activity"/>
    <property type="evidence" value="ECO:0007669"/>
    <property type="project" value="InterPro"/>
</dbReference>
<dbReference type="Gene3D" id="1.10.10.10">
    <property type="entry name" value="Winged helix-like DNA-binding domain superfamily/Winged helix DNA-binding domain"/>
    <property type="match status" value="1"/>
</dbReference>
<dbReference type="PANTHER" id="PTHR33154:SF33">
    <property type="entry name" value="TRANSCRIPTIONAL REPRESSOR SDPR"/>
    <property type="match status" value="1"/>
</dbReference>
<dbReference type="InterPro" id="IPR036388">
    <property type="entry name" value="WH-like_DNA-bd_sf"/>
</dbReference>
<protein>
    <submittedName>
        <fullName evidence="5">DNA-binding transcriptional regulator, ArsR family</fullName>
    </submittedName>
</protein>
<evidence type="ECO:0000256" key="3">
    <source>
        <dbReference type="ARBA" id="ARBA00023163"/>
    </source>
</evidence>
<dbReference type="OrthoDB" id="9798835at2"/>
<evidence type="ECO:0000313" key="5">
    <source>
        <dbReference type="EMBL" id="SFS95541.1"/>
    </source>
</evidence>
<dbReference type="Pfam" id="PF01022">
    <property type="entry name" value="HTH_5"/>
    <property type="match status" value="1"/>
</dbReference>
<organism evidence="5 6">
    <name type="scientific">Marininema halotolerans</name>
    <dbReference type="NCBI Taxonomy" id="1155944"/>
    <lineage>
        <taxon>Bacteria</taxon>
        <taxon>Bacillati</taxon>
        <taxon>Bacillota</taxon>
        <taxon>Bacilli</taxon>
        <taxon>Bacillales</taxon>
        <taxon>Thermoactinomycetaceae</taxon>
        <taxon>Marininema</taxon>
    </lineage>
</organism>